<proteinExistence type="predicted"/>
<feature type="compositionally biased region" description="Polar residues" evidence="1">
    <location>
        <begin position="24"/>
        <end position="38"/>
    </location>
</feature>
<dbReference type="PROSITE" id="PS51257">
    <property type="entry name" value="PROKAR_LIPOPROTEIN"/>
    <property type="match status" value="1"/>
</dbReference>
<dbReference type="EMBL" id="MKVH01000024">
    <property type="protein sequence ID" value="OJX57069.1"/>
    <property type="molecule type" value="Genomic_DNA"/>
</dbReference>
<sequence length="262" mass="28073">MKRIASLVAAATLVMVGCSDDKNNNPTPDNSNYFPTTQGSYWVSDTKELSGDASNPTEKNPGVDSTFVNRTNVTVGGQVATEFVTHSTVGETMSMDTVYFRNDASKTYRYFELAIDGITGMSGVDLGARWMLMADANATAEWTSLDETISDIPLTYQGMSMKGTAKLKFTGKKVGAETLTVGGTAVTTLHYTTTLKIDLSIDTQNPIFGTITVPISTNTDVWVAKNIGIVKTLTPPSKITVGSFGNVDIDGSSNVLVRYSIK</sequence>
<evidence type="ECO:0000313" key="3">
    <source>
        <dbReference type="Proteomes" id="UP000184233"/>
    </source>
</evidence>
<evidence type="ECO:0008006" key="4">
    <source>
        <dbReference type="Google" id="ProtNLM"/>
    </source>
</evidence>
<dbReference type="AlphaFoldDB" id="A0A1M3KXW4"/>
<gene>
    <name evidence="2" type="ORF">BGO89_11200</name>
</gene>
<reference evidence="2 3" key="1">
    <citation type="submission" date="2016-09" db="EMBL/GenBank/DDBJ databases">
        <title>Genome-resolved meta-omics ties microbial dynamics to process performance in biotechnology for thiocyanate degradation.</title>
        <authorList>
            <person name="Kantor R.S."/>
            <person name="Huddy R.J."/>
            <person name="Iyer R."/>
            <person name="Thomas B.C."/>
            <person name="Brown C.T."/>
            <person name="Anantharaman K."/>
            <person name="Tringe S."/>
            <person name="Hettich R.L."/>
            <person name="Harrison S.T."/>
            <person name="Banfield J.F."/>
        </authorList>
    </citation>
    <scope>NUCLEOTIDE SEQUENCE [LARGE SCALE GENOMIC DNA]</scope>
    <source>
        <strain evidence="2">59-99</strain>
    </source>
</reference>
<comment type="caution">
    <text evidence="2">The sequence shown here is derived from an EMBL/GenBank/DDBJ whole genome shotgun (WGS) entry which is preliminary data.</text>
</comment>
<dbReference type="Proteomes" id="UP000184233">
    <property type="component" value="Unassembled WGS sequence"/>
</dbReference>
<evidence type="ECO:0000256" key="1">
    <source>
        <dbReference type="SAM" id="MobiDB-lite"/>
    </source>
</evidence>
<accession>A0A1M3KXW4</accession>
<feature type="region of interest" description="Disordered" evidence="1">
    <location>
        <begin position="18"/>
        <end position="38"/>
    </location>
</feature>
<protein>
    <recommendedName>
        <fullName evidence="4">Lipoprotein</fullName>
    </recommendedName>
</protein>
<name>A0A1M3KXW4_9BACT</name>
<evidence type="ECO:0000313" key="2">
    <source>
        <dbReference type="EMBL" id="OJX57069.1"/>
    </source>
</evidence>
<dbReference type="STRING" id="1895771.BGO89_11200"/>
<organism evidence="2 3">
    <name type="scientific">Candidatus Kapaibacterium thiocyanatum</name>
    <dbReference type="NCBI Taxonomy" id="1895771"/>
    <lineage>
        <taxon>Bacteria</taxon>
        <taxon>Pseudomonadati</taxon>
        <taxon>Candidatus Kapaibacteriota</taxon>
        <taxon>Candidatus Kapaibacteriia</taxon>
        <taxon>Candidatus Kapaibacteriales</taxon>
        <taxon>Candidatus Kapaibacteriaceae</taxon>
        <taxon>Candidatus Kapaibacterium</taxon>
    </lineage>
</organism>